<evidence type="ECO:0000256" key="4">
    <source>
        <dbReference type="ARBA" id="ARBA00022989"/>
    </source>
</evidence>
<organism evidence="7 8">
    <name type="scientific">Cellulomonas biazotea</name>
    <dbReference type="NCBI Taxonomy" id="1709"/>
    <lineage>
        <taxon>Bacteria</taxon>
        <taxon>Bacillati</taxon>
        <taxon>Actinomycetota</taxon>
        <taxon>Actinomycetes</taxon>
        <taxon>Micrococcales</taxon>
        <taxon>Cellulomonadaceae</taxon>
        <taxon>Cellulomonas</taxon>
    </lineage>
</organism>
<keyword evidence="8" id="KW-1185">Reference proteome</keyword>
<evidence type="ECO:0008006" key="9">
    <source>
        <dbReference type="Google" id="ProtNLM"/>
    </source>
</evidence>
<evidence type="ECO:0000256" key="1">
    <source>
        <dbReference type="ARBA" id="ARBA00004651"/>
    </source>
</evidence>
<accession>A0A402DU69</accession>
<feature type="transmembrane region" description="Helical" evidence="6">
    <location>
        <begin position="61"/>
        <end position="78"/>
    </location>
</feature>
<feature type="transmembrane region" description="Helical" evidence="6">
    <location>
        <begin position="305"/>
        <end position="329"/>
    </location>
</feature>
<feature type="transmembrane region" description="Helical" evidence="6">
    <location>
        <begin position="193"/>
        <end position="211"/>
    </location>
</feature>
<dbReference type="AlphaFoldDB" id="A0A402DU69"/>
<evidence type="ECO:0000256" key="5">
    <source>
        <dbReference type="ARBA" id="ARBA00023136"/>
    </source>
</evidence>
<feature type="transmembrane region" description="Helical" evidence="6">
    <location>
        <begin position="374"/>
        <end position="393"/>
    </location>
</feature>
<feature type="transmembrane region" description="Helical" evidence="6">
    <location>
        <begin position="124"/>
        <end position="145"/>
    </location>
</feature>
<gene>
    <name evidence="7" type="ORF">CBZ_27390</name>
</gene>
<evidence type="ECO:0000313" key="7">
    <source>
        <dbReference type="EMBL" id="GCE77683.1"/>
    </source>
</evidence>
<keyword evidence="4 6" id="KW-1133">Transmembrane helix</keyword>
<protein>
    <recommendedName>
        <fullName evidence="9">Polysaccharide biosynthesis protein</fullName>
    </recommendedName>
</protein>
<reference evidence="7 8" key="1">
    <citation type="submission" date="2019-01" db="EMBL/GenBank/DDBJ databases">
        <title>Draft genome sequence of Cellulomonas takizawaensis strain TKZ-21.</title>
        <authorList>
            <person name="Yamamura H."/>
            <person name="Hayashi T."/>
            <person name="Hamada M."/>
            <person name="Serisawa Y."/>
            <person name="Matsuyama K."/>
            <person name="Nakagawa Y."/>
            <person name="Otoguro M."/>
            <person name="Yanagida F."/>
            <person name="Hayakawa M."/>
        </authorList>
    </citation>
    <scope>NUCLEOTIDE SEQUENCE [LARGE SCALE GENOMIC DNA]</scope>
    <source>
        <strain evidence="7 8">NBRC12680</strain>
    </source>
</reference>
<sequence length="425" mass="42543">MSPVAGDPAGGDAVAHGAPPAVIGRRGATRVALASAVAAAAGYVVLVLASRTLTPAQNADFLAFWALMFGLFGVLAGVQTETTRGVRRAAQLGTTGARALPVSLAVGAVLAVAAAATAPLWGTAVLGAGSAADLAVVLAAVLLFAGHSSQAGALSGVGAWDRFADLVGLEALVRVAATAAAAAVGAAVAGFEAAAAAGACTWLLLLVAPPYRRALHAHVDVPWRGFVRGLAHAMAAAAASAVLVVGFPVLLRVTSTPEEFATAAPLILAVSLTRAPLMIPLSAFQGVVITHVLEHRDRGLRALRPIVLALAAAGVVGAGLASVVGPWLMTLLFGPAYEVDGGVLAGLTLAAVGLALLTLTGAVTIALDLHRAFSTGWVVATLVTVVLLLTPWATEARTVTSLLVGPLVGVVVHLVALRRQRVARR</sequence>
<feature type="transmembrane region" description="Helical" evidence="6">
    <location>
        <begin position="263"/>
        <end position="293"/>
    </location>
</feature>
<feature type="transmembrane region" description="Helical" evidence="6">
    <location>
        <begin position="31"/>
        <end position="49"/>
    </location>
</feature>
<evidence type="ECO:0000313" key="8">
    <source>
        <dbReference type="Proteomes" id="UP000289954"/>
    </source>
</evidence>
<dbReference type="Proteomes" id="UP000289954">
    <property type="component" value="Unassembled WGS sequence"/>
</dbReference>
<comment type="caution">
    <text evidence="7">The sequence shown here is derived from an EMBL/GenBank/DDBJ whole genome shotgun (WGS) entry which is preliminary data.</text>
</comment>
<feature type="transmembrane region" description="Helical" evidence="6">
    <location>
        <begin position="99"/>
        <end position="118"/>
    </location>
</feature>
<keyword evidence="2" id="KW-1003">Cell membrane</keyword>
<evidence type="ECO:0000256" key="3">
    <source>
        <dbReference type="ARBA" id="ARBA00022692"/>
    </source>
</evidence>
<keyword evidence="5 6" id="KW-0472">Membrane</keyword>
<feature type="transmembrane region" description="Helical" evidence="6">
    <location>
        <begin position="399"/>
        <end position="417"/>
    </location>
</feature>
<evidence type="ECO:0000256" key="6">
    <source>
        <dbReference type="SAM" id="Phobius"/>
    </source>
</evidence>
<name>A0A402DU69_9CELL</name>
<keyword evidence="3 6" id="KW-0812">Transmembrane</keyword>
<dbReference type="EMBL" id="BIMR01000239">
    <property type="protein sequence ID" value="GCE77683.1"/>
    <property type="molecule type" value="Genomic_DNA"/>
</dbReference>
<dbReference type="GO" id="GO:0005886">
    <property type="term" value="C:plasma membrane"/>
    <property type="evidence" value="ECO:0007669"/>
    <property type="project" value="UniProtKB-SubCell"/>
</dbReference>
<feature type="transmembrane region" description="Helical" evidence="6">
    <location>
        <begin position="341"/>
        <end position="367"/>
    </location>
</feature>
<feature type="transmembrane region" description="Helical" evidence="6">
    <location>
        <begin position="231"/>
        <end position="251"/>
    </location>
</feature>
<comment type="subcellular location">
    <subcellularLocation>
        <location evidence="1">Cell membrane</location>
        <topology evidence="1">Multi-pass membrane protein</topology>
    </subcellularLocation>
</comment>
<proteinExistence type="predicted"/>
<dbReference type="PANTHER" id="PTHR30250">
    <property type="entry name" value="PST FAMILY PREDICTED COLANIC ACID TRANSPORTER"/>
    <property type="match status" value="1"/>
</dbReference>
<evidence type="ECO:0000256" key="2">
    <source>
        <dbReference type="ARBA" id="ARBA00022475"/>
    </source>
</evidence>
<dbReference type="InterPro" id="IPR050833">
    <property type="entry name" value="Poly_Biosynth_Transport"/>
</dbReference>
<dbReference type="PANTHER" id="PTHR30250:SF11">
    <property type="entry name" value="O-ANTIGEN TRANSPORTER-RELATED"/>
    <property type="match status" value="1"/>
</dbReference>